<dbReference type="InterPro" id="IPR019694">
    <property type="entry name" value="Phage_HP1_Orf23"/>
</dbReference>
<evidence type="ECO:0000313" key="2">
    <source>
        <dbReference type="Proteomes" id="UP001170959"/>
    </source>
</evidence>
<dbReference type="Proteomes" id="UP001170959">
    <property type="component" value="Unassembled WGS sequence"/>
</dbReference>
<dbReference type="EMBL" id="JACAGJ010000001">
    <property type="protein sequence ID" value="MDM1070887.1"/>
    <property type="molecule type" value="Genomic_DNA"/>
</dbReference>
<dbReference type="AlphaFoldDB" id="A0AAJ1QBH7"/>
<name>A0AAJ1QBH7_9FLAO</name>
<comment type="caution">
    <text evidence="1">The sequence shown here is derived from an EMBL/GenBank/DDBJ whole genome shotgun (WGS) entry which is preliminary data.</text>
</comment>
<evidence type="ECO:0000313" key="1">
    <source>
        <dbReference type="EMBL" id="MDM1070887.1"/>
    </source>
</evidence>
<accession>A0AAJ1QBH7</accession>
<sequence>MGLPKISFNILNGGLNYSTGVVQKIPALIATGVTVAEKVTIGQSYQIFSLKDAEALGITEAENPFAYKHIKAFYGVAGSGVELWLMLISDATTLTQVTDKTQEYASKLIADAKGKVRVLGLVKKSTGAEEFENGLDADVTTAVINLQALADECAEKYMPFRSIVSGNAFSGTVADLKDYKETGFNRVHLLISNNDGSKEASIGLELGRLASIPAQRSVARVKDGAIETLKAYFTNGQPVETLANAMEAIHAKGYTFLRSFAGRSGYYFSDDQTLTKETDDFKTLANGFVMDEAVLIGYDTLIEELSDEVPLTETGNIHPALIKSWQNNIEENITALMINEGKLSGVKCEIDANQNIVSTGVMNVIIKLLPVGYAKEIEVQIGFTTTLE</sequence>
<dbReference type="Pfam" id="PF10758">
    <property type="entry name" value="DUF2586"/>
    <property type="match status" value="1"/>
</dbReference>
<protein>
    <recommendedName>
        <fullName evidence="3">DUF2586 family protein</fullName>
    </recommendedName>
</protein>
<reference evidence="1" key="2">
    <citation type="journal article" date="2022" name="Sci. Total Environ.">
        <title>Prevalence, transmission, and molecular epidemiology of tet(X)-positive bacteria among humans, animals, and environmental niches in China: An epidemiological, and genomic-based study.</title>
        <authorList>
            <person name="Dong N."/>
            <person name="Zeng Y."/>
            <person name="Cai C."/>
            <person name="Sun C."/>
            <person name="Lu J."/>
            <person name="Liu C."/>
            <person name="Zhou H."/>
            <person name="Sun Q."/>
            <person name="Shu L."/>
            <person name="Wang H."/>
            <person name="Wang Y."/>
            <person name="Wang S."/>
            <person name="Wu C."/>
            <person name="Chan E.W."/>
            <person name="Chen G."/>
            <person name="Shen Z."/>
            <person name="Chen S."/>
            <person name="Zhang R."/>
        </authorList>
    </citation>
    <scope>NUCLEOTIDE SEQUENCE</scope>
    <source>
        <strain evidence="1">R655-4</strain>
    </source>
</reference>
<gene>
    <name evidence="1" type="ORF">HX001_00105</name>
</gene>
<proteinExistence type="predicted"/>
<evidence type="ECO:0008006" key="3">
    <source>
        <dbReference type="Google" id="ProtNLM"/>
    </source>
</evidence>
<organism evidence="1 2">
    <name type="scientific">Empedobacter brevis</name>
    <dbReference type="NCBI Taxonomy" id="247"/>
    <lineage>
        <taxon>Bacteria</taxon>
        <taxon>Pseudomonadati</taxon>
        <taxon>Bacteroidota</taxon>
        <taxon>Flavobacteriia</taxon>
        <taxon>Flavobacteriales</taxon>
        <taxon>Weeksellaceae</taxon>
        <taxon>Empedobacter</taxon>
    </lineage>
</organism>
<reference evidence="1" key="1">
    <citation type="submission" date="2020-06" db="EMBL/GenBank/DDBJ databases">
        <authorList>
            <person name="Dong N."/>
        </authorList>
    </citation>
    <scope>NUCLEOTIDE SEQUENCE</scope>
    <source>
        <strain evidence="1">R655-4</strain>
    </source>
</reference>